<keyword evidence="4" id="KW-1185">Reference proteome</keyword>
<evidence type="ECO:0000256" key="1">
    <source>
        <dbReference type="SAM" id="MobiDB-lite"/>
    </source>
</evidence>
<evidence type="ECO:0000313" key="3">
    <source>
        <dbReference type="EMBL" id="KAK7199066.1"/>
    </source>
</evidence>
<evidence type="ECO:0000313" key="4">
    <source>
        <dbReference type="Proteomes" id="UP001430356"/>
    </source>
</evidence>
<gene>
    <name evidence="3" type="ORF">NESM_000875400</name>
</gene>
<feature type="transmembrane region" description="Helical" evidence="2">
    <location>
        <begin position="16"/>
        <end position="39"/>
    </location>
</feature>
<proteinExistence type="predicted"/>
<keyword evidence="2" id="KW-0812">Transmembrane</keyword>
<comment type="caution">
    <text evidence="3">The sequence shown here is derived from an EMBL/GenBank/DDBJ whole genome shotgun (WGS) entry which is preliminary data.</text>
</comment>
<reference evidence="3 4" key="1">
    <citation type="journal article" date="2021" name="MBio">
        <title>A New Model Trypanosomatid, Novymonas esmeraldas: Genomic Perception of Its 'Candidatus Pandoraea novymonadis' Endosymbiont.</title>
        <authorList>
            <person name="Zakharova A."/>
            <person name="Saura A."/>
            <person name="Butenko A."/>
            <person name="Podesvova L."/>
            <person name="Warmusova S."/>
            <person name="Kostygov A.Y."/>
            <person name="Nenarokova A."/>
            <person name="Lukes J."/>
            <person name="Opperdoes F.R."/>
            <person name="Yurchenko V."/>
        </authorList>
    </citation>
    <scope>NUCLEOTIDE SEQUENCE [LARGE SCALE GENOMIC DNA]</scope>
    <source>
        <strain evidence="3 4">E262AT.01</strain>
    </source>
</reference>
<evidence type="ECO:0000256" key="2">
    <source>
        <dbReference type="SAM" id="Phobius"/>
    </source>
</evidence>
<accession>A0AAW0EZP0</accession>
<dbReference type="Proteomes" id="UP001430356">
    <property type="component" value="Unassembled WGS sequence"/>
</dbReference>
<sequence length="179" mass="18449">MVFFYFPGGTNLSTQAIVGIIFACAGFLGLIVFGITYYVRRKRMKQQQQQLEAANAAQTMQTPYGGRTSPSAPPYGGPPVAGGTVAAFHEFPAAPQPTYGTPPGYTGYGYTGGGGGGDQGAWRPPSSAPPQYPGVVVEQQQNPGTTTDAAMVYGTSAYYPPPPPAAGGRPDGAGPVKPL</sequence>
<keyword evidence="2" id="KW-0472">Membrane</keyword>
<feature type="region of interest" description="Disordered" evidence="1">
    <location>
        <begin position="110"/>
        <end position="138"/>
    </location>
</feature>
<name>A0AAW0EZP0_9TRYP</name>
<keyword evidence="2" id="KW-1133">Transmembrane helix</keyword>
<dbReference type="AlphaFoldDB" id="A0AAW0EZP0"/>
<dbReference type="EMBL" id="JAECZO010000208">
    <property type="protein sequence ID" value="KAK7199066.1"/>
    <property type="molecule type" value="Genomic_DNA"/>
</dbReference>
<organism evidence="3 4">
    <name type="scientific">Novymonas esmeraldas</name>
    <dbReference type="NCBI Taxonomy" id="1808958"/>
    <lineage>
        <taxon>Eukaryota</taxon>
        <taxon>Discoba</taxon>
        <taxon>Euglenozoa</taxon>
        <taxon>Kinetoplastea</taxon>
        <taxon>Metakinetoplastina</taxon>
        <taxon>Trypanosomatida</taxon>
        <taxon>Trypanosomatidae</taxon>
        <taxon>Novymonas</taxon>
    </lineage>
</organism>
<feature type="region of interest" description="Disordered" evidence="1">
    <location>
        <begin position="52"/>
        <end position="76"/>
    </location>
</feature>
<feature type="region of interest" description="Disordered" evidence="1">
    <location>
        <begin position="154"/>
        <end position="179"/>
    </location>
</feature>
<feature type="compositionally biased region" description="Low complexity" evidence="1">
    <location>
        <begin position="166"/>
        <end position="179"/>
    </location>
</feature>
<feature type="compositionally biased region" description="Gly residues" evidence="1">
    <location>
        <begin position="110"/>
        <end position="119"/>
    </location>
</feature>
<protein>
    <submittedName>
        <fullName evidence="3">Uncharacterized protein</fullName>
    </submittedName>
</protein>